<comment type="caution">
    <text evidence="8">The sequence shown here is derived from an EMBL/GenBank/DDBJ whole genome shotgun (WGS) entry which is preliminary data.</text>
</comment>
<feature type="transmembrane region" description="Helical" evidence="6">
    <location>
        <begin position="206"/>
        <end position="229"/>
    </location>
</feature>
<organism evidence="8 9">
    <name type="scientific">Acinetobacter halotolerans</name>
    <dbReference type="NCBI Taxonomy" id="1752076"/>
    <lineage>
        <taxon>Bacteria</taxon>
        <taxon>Pseudomonadati</taxon>
        <taxon>Pseudomonadota</taxon>
        <taxon>Gammaproteobacteria</taxon>
        <taxon>Moraxellales</taxon>
        <taxon>Moraxellaceae</taxon>
        <taxon>Acinetobacter</taxon>
    </lineage>
</organism>
<gene>
    <name evidence="8" type="ORF">EXE30_00930</name>
</gene>
<evidence type="ECO:0000256" key="5">
    <source>
        <dbReference type="ARBA" id="ARBA00023136"/>
    </source>
</evidence>
<evidence type="ECO:0000256" key="4">
    <source>
        <dbReference type="ARBA" id="ARBA00022989"/>
    </source>
</evidence>
<feature type="domain" description="EamA" evidence="7">
    <location>
        <begin position="150"/>
        <end position="280"/>
    </location>
</feature>
<feature type="transmembrane region" description="Helical" evidence="6">
    <location>
        <begin position="122"/>
        <end position="140"/>
    </location>
</feature>
<evidence type="ECO:0000313" key="9">
    <source>
        <dbReference type="Proteomes" id="UP000292110"/>
    </source>
</evidence>
<reference evidence="8 9" key="1">
    <citation type="submission" date="2019-02" db="EMBL/GenBank/DDBJ databases">
        <title>The draft genome of Acinetobacter halotolerans strain JCM 31009.</title>
        <authorList>
            <person name="Qin J."/>
            <person name="Feng Y."/>
            <person name="Nemec A."/>
            <person name="Zong Z."/>
        </authorList>
    </citation>
    <scope>NUCLEOTIDE SEQUENCE [LARGE SCALE GENOMIC DNA]</scope>
    <source>
        <strain evidence="8 9">JCM 31009</strain>
    </source>
</reference>
<feature type="transmembrane region" description="Helical" evidence="6">
    <location>
        <begin position="68"/>
        <end position="91"/>
    </location>
</feature>
<dbReference type="InterPro" id="IPR037185">
    <property type="entry name" value="EmrE-like"/>
</dbReference>
<feature type="transmembrane region" description="Helical" evidence="6">
    <location>
        <begin position="12"/>
        <end position="31"/>
    </location>
</feature>
<feature type="transmembrane region" description="Helical" evidence="6">
    <location>
        <begin position="180"/>
        <end position="200"/>
    </location>
</feature>
<keyword evidence="4 6" id="KW-1133">Transmembrane helix</keyword>
<evidence type="ECO:0000313" key="8">
    <source>
        <dbReference type="EMBL" id="RZF56855.1"/>
    </source>
</evidence>
<comment type="subcellular location">
    <subcellularLocation>
        <location evidence="1">Cell membrane</location>
        <topology evidence="1">Multi-pass membrane protein</topology>
    </subcellularLocation>
</comment>
<evidence type="ECO:0000256" key="2">
    <source>
        <dbReference type="ARBA" id="ARBA00022475"/>
    </source>
</evidence>
<dbReference type="InterPro" id="IPR000620">
    <property type="entry name" value="EamA_dom"/>
</dbReference>
<feature type="transmembrane region" description="Helical" evidence="6">
    <location>
        <begin position="152"/>
        <end position="173"/>
    </location>
</feature>
<keyword evidence="9" id="KW-1185">Reference proteome</keyword>
<protein>
    <submittedName>
        <fullName evidence="8">DMT family transporter</fullName>
    </submittedName>
</protein>
<evidence type="ECO:0000256" key="1">
    <source>
        <dbReference type="ARBA" id="ARBA00004651"/>
    </source>
</evidence>
<dbReference type="PANTHER" id="PTHR42920:SF5">
    <property type="entry name" value="EAMA DOMAIN-CONTAINING PROTEIN"/>
    <property type="match status" value="1"/>
</dbReference>
<feature type="transmembrane region" description="Helical" evidence="6">
    <location>
        <begin position="97"/>
        <end position="115"/>
    </location>
</feature>
<keyword evidence="2" id="KW-1003">Cell membrane</keyword>
<dbReference type="Proteomes" id="UP000292110">
    <property type="component" value="Unassembled WGS sequence"/>
</dbReference>
<keyword evidence="5 6" id="KW-0472">Membrane</keyword>
<dbReference type="AlphaFoldDB" id="A0A4Q6XM42"/>
<accession>A0A4Q6XM42</accession>
<dbReference type="SUPFAM" id="SSF103481">
    <property type="entry name" value="Multidrug resistance efflux transporter EmrE"/>
    <property type="match status" value="2"/>
</dbReference>
<evidence type="ECO:0000256" key="6">
    <source>
        <dbReference type="SAM" id="Phobius"/>
    </source>
</evidence>
<feature type="transmembrane region" description="Helical" evidence="6">
    <location>
        <begin position="37"/>
        <end position="56"/>
    </location>
</feature>
<dbReference type="GO" id="GO:0005886">
    <property type="term" value="C:plasma membrane"/>
    <property type="evidence" value="ECO:0007669"/>
    <property type="project" value="UniProtKB-SubCell"/>
</dbReference>
<evidence type="ECO:0000259" key="7">
    <source>
        <dbReference type="Pfam" id="PF00892"/>
    </source>
</evidence>
<keyword evidence="3 6" id="KW-0812">Transmembrane</keyword>
<proteinExistence type="predicted"/>
<sequence>MTKFNAYTPQLALIFITMIWGGTFLAVQYALNFSSPMFFVGCRFAVAALVILLISMKSMAGLTLKETLAGTAIGLMIAIGYGTQTIGLQTILSSESAFLTALYVPLVPILMWVIFQKRPSLMTWIGSALAFTGLVFLTGNDFSSINLNYGQMLTLICAFVIALEIILIGYFAGKVNLRRVTVVQLVVASGLSFASMPLVGEHSIPTFSWPLVMIAVGLGLASALIQFVMNWAQRMVDPSRAAIIYAGEPVWAGLFGRIAGERLPLLALFGGLLVVLGVLVSELKLKFFEKKKES</sequence>
<dbReference type="EMBL" id="SGIM01000001">
    <property type="protein sequence ID" value="RZF56855.1"/>
    <property type="molecule type" value="Genomic_DNA"/>
</dbReference>
<feature type="domain" description="EamA" evidence="7">
    <location>
        <begin position="11"/>
        <end position="138"/>
    </location>
</feature>
<feature type="transmembrane region" description="Helical" evidence="6">
    <location>
        <begin position="265"/>
        <end position="285"/>
    </location>
</feature>
<dbReference type="Pfam" id="PF00892">
    <property type="entry name" value="EamA"/>
    <property type="match status" value="2"/>
</dbReference>
<dbReference type="InterPro" id="IPR051258">
    <property type="entry name" value="Diverse_Substrate_Transporter"/>
</dbReference>
<evidence type="ECO:0000256" key="3">
    <source>
        <dbReference type="ARBA" id="ARBA00022692"/>
    </source>
</evidence>
<name>A0A4Q6XM42_9GAMM</name>
<dbReference type="PANTHER" id="PTHR42920">
    <property type="entry name" value="OS03G0707200 PROTEIN-RELATED"/>
    <property type="match status" value="1"/>
</dbReference>